<evidence type="ECO:0000313" key="9">
    <source>
        <dbReference type="Proteomes" id="UP000316747"/>
    </source>
</evidence>
<feature type="transmembrane region" description="Helical" evidence="6">
    <location>
        <begin position="6"/>
        <end position="24"/>
    </location>
</feature>
<feature type="transmembrane region" description="Helical" evidence="6">
    <location>
        <begin position="280"/>
        <end position="301"/>
    </location>
</feature>
<evidence type="ECO:0000256" key="5">
    <source>
        <dbReference type="ARBA" id="ARBA00023136"/>
    </source>
</evidence>
<keyword evidence="4 6" id="KW-1133">Transmembrane helix</keyword>
<dbReference type="Proteomes" id="UP000316747">
    <property type="component" value="Unassembled WGS sequence"/>
</dbReference>
<keyword evidence="3 6" id="KW-0812">Transmembrane</keyword>
<dbReference type="InterPro" id="IPR018076">
    <property type="entry name" value="T2SS_GspF_dom"/>
</dbReference>
<name>A0A543HHK7_9MICO</name>
<sequence length="307" mass="32650">MPTGLQLAILAGGLVGLGVALIVWRLTPADPDLGDALKRLSPNNSRSRGDLGQAGADSVVAADARERLGLWGMKTLPAGAWGSVPVKELAILRIPVSRFYGEKLMFAGLGLLAPPLLAAFFTLLRLPVPVVIPVLASLGAAVVFFFLPDYNARDDAKKARAEFTRALGAYIDLVALERNSGAGPRQAMEAAADVGDSWVFRRLGEELARTRWSGLTPWDALRNLADELGLPELQDLADIMRLSGEEGAQIYSNLRARSAGMRAAMLGAEKAKANEVGERMSIPMSLLGVIFLAILVAPALLRAMGDT</sequence>
<gene>
    <name evidence="8" type="ORF">FBY41_3150</name>
</gene>
<dbReference type="PANTHER" id="PTHR35007:SF1">
    <property type="entry name" value="PILUS ASSEMBLY PROTEIN"/>
    <property type="match status" value="1"/>
</dbReference>
<evidence type="ECO:0000313" key="8">
    <source>
        <dbReference type="EMBL" id="TQM57815.1"/>
    </source>
</evidence>
<reference evidence="8 9" key="1">
    <citation type="submission" date="2019-06" db="EMBL/GenBank/DDBJ databases">
        <title>Genome sequencing of plant associated microbes to promote plant fitness in Sorghum bicolor and Oryza sativa.</title>
        <authorList>
            <person name="Coleman-Derr D."/>
        </authorList>
    </citation>
    <scope>NUCLEOTIDE SEQUENCE [LARGE SCALE GENOMIC DNA]</scope>
    <source>
        <strain evidence="8 9">KV-663</strain>
    </source>
</reference>
<dbReference type="GO" id="GO:0005886">
    <property type="term" value="C:plasma membrane"/>
    <property type="evidence" value="ECO:0007669"/>
    <property type="project" value="UniProtKB-SubCell"/>
</dbReference>
<dbReference type="EMBL" id="VFPM01000003">
    <property type="protein sequence ID" value="TQM57815.1"/>
    <property type="molecule type" value="Genomic_DNA"/>
</dbReference>
<organism evidence="8 9">
    <name type="scientific">Humibacillus xanthopallidus</name>
    <dbReference type="NCBI Taxonomy" id="412689"/>
    <lineage>
        <taxon>Bacteria</taxon>
        <taxon>Bacillati</taxon>
        <taxon>Actinomycetota</taxon>
        <taxon>Actinomycetes</taxon>
        <taxon>Micrococcales</taxon>
        <taxon>Intrasporangiaceae</taxon>
        <taxon>Humibacillus</taxon>
    </lineage>
</organism>
<accession>A0A543HHK7</accession>
<evidence type="ECO:0000256" key="2">
    <source>
        <dbReference type="ARBA" id="ARBA00022475"/>
    </source>
</evidence>
<comment type="subcellular location">
    <subcellularLocation>
        <location evidence="1">Cell membrane</location>
        <topology evidence="1">Multi-pass membrane protein</topology>
    </subcellularLocation>
</comment>
<evidence type="ECO:0000256" key="1">
    <source>
        <dbReference type="ARBA" id="ARBA00004651"/>
    </source>
</evidence>
<evidence type="ECO:0000259" key="7">
    <source>
        <dbReference type="Pfam" id="PF00482"/>
    </source>
</evidence>
<keyword evidence="9" id="KW-1185">Reference proteome</keyword>
<dbReference type="PANTHER" id="PTHR35007">
    <property type="entry name" value="INTEGRAL MEMBRANE PROTEIN-RELATED"/>
    <property type="match status" value="1"/>
</dbReference>
<proteinExistence type="predicted"/>
<dbReference type="OrthoDB" id="5243064at2"/>
<feature type="transmembrane region" description="Helical" evidence="6">
    <location>
        <begin position="130"/>
        <end position="150"/>
    </location>
</feature>
<evidence type="ECO:0000256" key="6">
    <source>
        <dbReference type="SAM" id="Phobius"/>
    </source>
</evidence>
<evidence type="ECO:0000256" key="4">
    <source>
        <dbReference type="ARBA" id="ARBA00022989"/>
    </source>
</evidence>
<dbReference type="Pfam" id="PF00482">
    <property type="entry name" value="T2SSF"/>
    <property type="match status" value="1"/>
</dbReference>
<feature type="domain" description="Type II secretion system protein GspF" evidence="7">
    <location>
        <begin position="171"/>
        <end position="298"/>
    </location>
</feature>
<comment type="caution">
    <text evidence="8">The sequence shown here is derived from an EMBL/GenBank/DDBJ whole genome shotgun (WGS) entry which is preliminary data.</text>
</comment>
<keyword evidence="2" id="KW-1003">Cell membrane</keyword>
<dbReference type="AlphaFoldDB" id="A0A543HHK7"/>
<keyword evidence="5 6" id="KW-0472">Membrane</keyword>
<evidence type="ECO:0000256" key="3">
    <source>
        <dbReference type="ARBA" id="ARBA00022692"/>
    </source>
</evidence>
<protein>
    <submittedName>
        <fullName evidence="8">Flp pilus assembly protein TadB</fullName>
    </submittedName>
</protein>
<feature type="transmembrane region" description="Helical" evidence="6">
    <location>
        <begin position="104"/>
        <end position="124"/>
    </location>
</feature>